<dbReference type="NCBIfam" id="TIGR00082">
    <property type="entry name" value="rbfA"/>
    <property type="match status" value="1"/>
</dbReference>
<evidence type="ECO:0000313" key="3">
    <source>
        <dbReference type="EMBL" id="TDQ39440.1"/>
    </source>
</evidence>
<dbReference type="SUPFAM" id="SSF89919">
    <property type="entry name" value="Ribosome-binding factor A, RbfA"/>
    <property type="match status" value="1"/>
</dbReference>
<dbReference type="PROSITE" id="PS01319">
    <property type="entry name" value="RBFA"/>
    <property type="match status" value="1"/>
</dbReference>
<keyword evidence="2" id="KW-0963">Cytoplasm</keyword>
<comment type="subcellular location">
    <subcellularLocation>
        <location evidence="2">Cytoplasm</location>
    </subcellularLocation>
</comment>
<dbReference type="InterPro" id="IPR020053">
    <property type="entry name" value="Ribosome-bd_factorA_CS"/>
</dbReference>
<dbReference type="EMBL" id="SNYK01000002">
    <property type="protein sequence ID" value="TDQ39440.1"/>
    <property type="molecule type" value="Genomic_DNA"/>
</dbReference>
<reference evidence="3 4" key="1">
    <citation type="submission" date="2019-03" db="EMBL/GenBank/DDBJ databases">
        <title>Genomic Encyclopedia of Type Strains, Phase IV (KMG-IV): sequencing the most valuable type-strain genomes for metagenomic binning, comparative biology and taxonomic classification.</title>
        <authorList>
            <person name="Goeker M."/>
        </authorList>
    </citation>
    <scope>NUCLEOTIDE SEQUENCE [LARGE SCALE GENOMIC DNA]</scope>
    <source>
        <strain evidence="3 4">DSM 28679</strain>
    </source>
</reference>
<dbReference type="InterPro" id="IPR015946">
    <property type="entry name" value="KH_dom-like_a/b"/>
</dbReference>
<comment type="caution">
    <text evidence="3">The sequence shown here is derived from an EMBL/GenBank/DDBJ whole genome shotgun (WGS) entry which is preliminary data.</text>
</comment>
<organism evidence="3 4">
    <name type="scientific">Thiopseudomonas denitrificans</name>
    <dbReference type="NCBI Taxonomy" id="1501432"/>
    <lineage>
        <taxon>Bacteria</taxon>
        <taxon>Pseudomonadati</taxon>
        <taxon>Pseudomonadota</taxon>
        <taxon>Gammaproteobacteria</taxon>
        <taxon>Pseudomonadales</taxon>
        <taxon>Pseudomonadaceae</taxon>
        <taxon>Thiopseudomonas</taxon>
    </lineage>
</organism>
<name>A0A4R6TZM7_9GAMM</name>
<dbReference type="PANTHER" id="PTHR33515:SF1">
    <property type="entry name" value="RIBOSOME-BINDING FACTOR A, CHLOROPLASTIC-RELATED"/>
    <property type="match status" value="1"/>
</dbReference>
<evidence type="ECO:0000256" key="2">
    <source>
        <dbReference type="HAMAP-Rule" id="MF_00003"/>
    </source>
</evidence>
<evidence type="ECO:0000256" key="1">
    <source>
        <dbReference type="ARBA" id="ARBA00022517"/>
    </source>
</evidence>
<dbReference type="GO" id="GO:0043024">
    <property type="term" value="F:ribosomal small subunit binding"/>
    <property type="evidence" value="ECO:0007669"/>
    <property type="project" value="TreeGrafter"/>
</dbReference>
<dbReference type="InterPro" id="IPR000238">
    <property type="entry name" value="RbfA"/>
</dbReference>
<dbReference type="RefSeq" id="WP_101497426.1">
    <property type="nucleotide sequence ID" value="NZ_LNJZ01000009.1"/>
</dbReference>
<comment type="similarity">
    <text evidence="2">Belongs to the RbfA family.</text>
</comment>
<comment type="function">
    <text evidence="2">One of several proteins that assist in the late maturation steps of the functional core of the 30S ribosomal subunit. Associates with free 30S ribosomal subunits (but not with 30S subunits that are part of 70S ribosomes or polysomes). Required for efficient processing of 16S rRNA. May interact with the 5'-terminal helix region of 16S rRNA.</text>
</comment>
<proteinExistence type="inferred from homology"/>
<protein>
    <recommendedName>
        <fullName evidence="2">Ribosome-binding factor A</fullName>
    </recommendedName>
</protein>
<dbReference type="AlphaFoldDB" id="A0A4R6TZM7"/>
<dbReference type="Gene3D" id="3.30.300.20">
    <property type="match status" value="1"/>
</dbReference>
<comment type="subunit">
    <text evidence="2">Monomer. Binds 30S ribosomal subunits, but not 50S ribosomal subunits or 70S ribosomes.</text>
</comment>
<dbReference type="PANTHER" id="PTHR33515">
    <property type="entry name" value="RIBOSOME-BINDING FACTOR A, CHLOROPLASTIC-RELATED"/>
    <property type="match status" value="1"/>
</dbReference>
<dbReference type="Proteomes" id="UP000294575">
    <property type="component" value="Unassembled WGS sequence"/>
</dbReference>
<dbReference type="OrthoDB" id="307788at2"/>
<dbReference type="HAMAP" id="MF_00003">
    <property type="entry name" value="RbfA"/>
    <property type="match status" value="1"/>
</dbReference>
<keyword evidence="1 2" id="KW-0690">Ribosome biogenesis</keyword>
<accession>A0A4R6TZM7</accession>
<dbReference type="GO" id="GO:0030490">
    <property type="term" value="P:maturation of SSU-rRNA"/>
    <property type="evidence" value="ECO:0007669"/>
    <property type="project" value="UniProtKB-UniRule"/>
</dbReference>
<dbReference type="InterPro" id="IPR023799">
    <property type="entry name" value="RbfA_dom_sf"/>
</dbReference>
<evidence type="ECO:0000313" key="4">
    <source>
        <dbReference type="Proteomes" id="UP000294575"/>
    </source>
</evidence>
<dbReference type="Pfam" id="PF02033">
    <property type="entry name" value="RBFA"/>
    <property type="match status" value="1"/>
</dbReference>
<dbReference type="GO" id="GO:0005829">
    <property type="term" value="C:cytosol"/>
    <property type="evidence" value="ECO:0007669"/>
    <property type="project" value="TreeGrafter"/>
</dbReference>
<keyword evidence="4" id="KW-1185">Reference proteome</keyword>
<gene>
    <name evidence="2" type="primary">rbfA</name>
    <name evidence="3" type="ORF">DFQ45_102133</name>
</gene>
<sequence>MSKQYSRAQRVGDQIQRELAVLIPREVKDPRLGFVTLTGVDVSRDLGHAKVYITLMNSDDAETIDCNLEVLNETAGYLRMLLGKAIRVRSIPQLHFYYDESVSRGAYLSSLIERAVASDRNHHQTDEDSQ</sequence>